<dbReference type="NCBIfam" id="TIGR01973">
    <property type="entry name" value="NuoG"/>
    <property type="match status" value="1"/>
</dbReference>
<dbReference type="InterPro" id="IPR001041">
    <property type="entry name" value="2Fe-2S_ferredoxin-type"/>
</dbReference>
<dbReference type="InterPro" id="IPR036010">
    <property type="entry name" value="2Fe-2S_ferredoxin-like_sf"/>
</dbReference>
<dbReference type="Gene3D" id="3.10.20.740">
    <property type="match status" value="1"/>
</dbReference>
<dbReference type="InterPro" id="IPR050123">
    <property type="entry name" value="Prok_molybdopt-oxidoreductase"/>
</dbReference>
<evidence type="ECO:0000256" key="10">
    <source>
        <dbReference type="ARBA" id="ARBA00023027"/>
    </source>
</evidence>
<proteinExistence type="inferred from homology"/>
<evidence type="ECO:0000256" key="4">
    <source>
        <dbReference type="ARBA" id="ARBA00022714"/>
    </source>
</evidence>
<dbReference type="RefSeq" id="WP_115030961.1">
    <property type="nucleotide sequence ID" value="NZ_UFYA01000001.1"/>
</dbReference>
<keyword evidence="4 12" id="KW-0001">2Fe-2S</keyword>
<keyword evidence="10 12" id="KW-0520">NAD</keyword>
<dbReference type="Gene3D" id="3.40.50.740">
    <property type="match status" value="2"/>
</dbReference>
<dbReference type="Pfam" id="PF00384">
    <property type="entry name" value="Molybdopterin"/>
    <property type="match status" value="1"/>
</dbReference>
<dbReference type="GO" id="GO:0046872">
    <property type="term" value="F:metal ion binding"/>
    <property type="evidence" value="ECO:0007669"/>
    <property type="project" value="UniProtKB-UniRule"/>
</dbReference>
<gene>
    <name evidence="16" type="primary">nqo3</name>
    <name evidence="16" type="ORF">NCTC7915_01489</name>
</gene>
<dbReference type="PROSITE" id="PS51085">
    <property type="entry name" value="2FE2S_FER_2"/>
    <property type="match status" value="1"/>
</dbReference>
<dbReference type="GO" id="GO:0048038">
    <property type="term" value="F:quinone binding"/>
    <property type="evidence" value="ECO:0007669"/>
    <property type="project" value="UniProtKB-UniRule"/>
</dbReference>
<dbReference type="GO" id="GO:0051537">
    <property type="term" value="F:2 iron, 2 sulfur cluster binding"/>
    <property type="evidence" value="ECO:0007669"/>
    <property type="project" value="UniProtKB-UniRule"/>
</dbReference>
<evidence type="ECO:0000313" key="16">
    <source>
        <dbReference type="EMBL" id="STD10980.1"/>
    </source>
</evidence>
<dbReference type="PANTHER" id="PTHR43105">
    <property type="entry name" value="RESPIRATORY NITRATE REDUCTASE"/>
    <property type="match status" value="1"/>
</dbReference>
<evidence type="ECO:0000259" key="13">
    <source>
        <dbReference type="PROSITE" id="PS51085"/>
    </source>
</evidence>
<keyword evidence="3 12" id="KW-0004">4Fe-4S</keyword>
<protein>
    <recommendedName>
        <fullName evidence="12">NADH-quinone oxidoreductase</fullName>
        <ecNumber evidence="12">7.1.1.-</ecNumber>
    </recommendedName>
</protein>
<dbReference type="PROSITE" id="PS51839">
    <property type="entry name" value="4FE4S_HC3"/>
    <property type="match status" value="1"/>
</dbReference>
<keyword evidence="16" id="KW-0560">Oxidoreductase</keyword>
<dbReference type="SMART" id="SM00926">
    <property type="entry name" value="Molybdop_Fe4S4"/>
    <property type="match status" value="1"/>
</dbReference>
<dbReference type="CDD" id="cd00207">
    <property type="entry name" value="fer2"/>
    <property type="match status" value="1"/>
</dbReference>
<comment type="similarity">
    <text evidence="2 12">Belongs to the complex I 75 kDa subunit family.</text>
</comment>
<dbReference type="InterPro" id="IPR054351">
    <property type="entry name" value="NADH_UbQ_OxRdtase_ferredoxin"/>
</dbReference>
<keyword evidence="8 12" id="KW-0408">Iron</keyword>
<dbReference type="EMBL" id="UFYA01000001">
    <property type="protein sequence ID" value="STD10980.1"/>
    <property type="molecule type" value="Genomic_DNA"/>
</dbReference>
<dbReference type="PROSITE" id="PS51669">
    <property type="entry name" value="4FE4S_MOW_BIS_MGD"/>
    <property type="match status" value="1"/>
</dbReference>
<dbReference type="SUPFAM" id="SSF54862">
    <property type="entry name" value="4Fe-4S ferredoxins"/>
    <property type="match status" value="1"/>
</dbReference>
<dbReference type="PROSITE" id="PS00643">
    <property type="entry name" value="COMPLEX1_75K_3"/>
    <property type="match status" value="1"/>
</dbReference>
<dbReference type="Pfam" id="PF01568">
    <property type="entry name" value="Molydop_binding"/>
    <property type="match status" value="1"/>
</dbReference>
<comment type="cofactor">
    <cofactor evidence="1 12">
        <name>[4Fe-4S] cluster</name>
        <dbReference type="ChEBI" id="CHEBI:49883"/>
    </cofactor>
</comment>
<dbReference type="Gene3D" id="2.40.40.20">
    <property type="match status" value="1"/>
</dbReference>
<accession>A0AA46H0Q2</accession>
<dbReference type="EC" id="7.1.1.-" evidence="12"/>
<dbReference type="Pfam" id="PF10588">
    <property type="entry name" value="NADH-G_4Fe-4S_3"/>
    <property type="match status" value="1"/>
</dbReference>
<dbReference type="PROSITE" id="PS00641">
    <property type="entry name" value="COMPLEX1_75K_1"/>
    <property type="match status" value="1"/>
</dbReference>
<dbReference type="PROSITE" id="PS00642">
    <property type="entry name" value="COMPLEX1_75K_2"/>
    <property type="match status" value="1"/>
</dbReference>
<evidence type="ECO:0000256" key="12">
    <source>
        <dbReference type="RuleBase" id="RU003525"/>
    </source>
</evidence>
<dbReference type="InterPro" id="IPR000283">
    <property type="entry name" value="NADH_UbQ_OxRdtase_75kDa_su_CS"/>
</dbReference>
<dbReference type="GO" id="GO:0008137">
    <property type="term" value="F:NADH dehydrogenase (ubiquinone) activity"/>
    <property type="evidence" value="ECO:0007669"/>
    <property type="project" value="UniProtKB-UniRule"/>
</dbReference>
<dbReference type="SUPFAM" id="SSF53706">
    <property type="entry name" value="Formate dehydrogenase/DMSO reductase, domains 1-3"/>
    <property type="match status" value="1"/>
</dbReference>
<organism evidence="16 17">
    <name type="scientific">Dermatophilus congolensis</name>
    <dbReference type="NCBI Taxonomy" id="1863"/>
    <lineage>
        <taxon>Bacteria</taxon>
        <taxon>Bacillati</taxon>
        <taxon>Actinomycetota</taxon>
        <taxon>Actinomycetes</taxon>
        <taxon>Micrococcales</taxon>
        <taxon>Dermatophilaceae</taxon>
        <taxon>Dermatophilus</taxon>
    </lineage>
</organism>
<dbReference type="Pfam" id="PF22117">
    <property type="entry name" value="Fer4_Nqo3"/>
    <property type="match status" value="1"/>
</dbReference>
<dbReference type="FunFam" id="3.10.20.740:FF:000001">
    <property type="entry name" value="NADH-quinone oxidoreductase subunit G"/>
    <property type="match status" value="1"/>
</dbReference>
<dbReference type="GO" id="GO:0016020">
    <property type="term" value="C:membrane"/>
    <property type="evidence" value="ECO:0007669"/>
    <property type="project" value="InterPro"/>
</dbReference>
<dbReference type="GO" id="GO:0043546">
    <property type="term" value="F:molybdopterin cofactor binding"/>
    <property type="evidence" value="ECO:0007669"/>
    <property type="project" value="InterPro"/>
</dbReference>
<keyword evidence="5 12" id="KW-0874">Quinone</keyword>
<dbReference type="InterPro" id="IPR010228">
    <property type="entry name" value="NADH_UbQ_OxRdtase_Gsu"/>
</dbReference>
<reference evidence="16 17" key="1">
    <citation type="submission" date="2018-06" db="EMBL/GenBank/DDBJ databases">
        <authorList>
            <consortium name="Pathogen Informatics"/>
            <person name="Doyle S."/>
        </authorList>
    </citation>
    <scope>NUCLEOTIDE SEQUENCE [LARGE SCALE GENOMIC DNA]</scope>
    <source>
        <strain evidence="16 17">NCTC7915</strain>
    </source>
</reference>
<dbReference type="Gene3D" id="3.40.228.10">
    <property type="entry name" value="Dimethylsulfoxide Reductase, domain 2"/>
    <property type="match status" value="1"/>
</dbReference>
<evidence type="ECO:0000256" key="2">
    <source>
        <dbReference type="ARBA" id="ARBA00005404"/>
    </source>
</evidence>
<dbReference type="InterPro" id="IPR006963">
    <property type="entry name" value="Mopterin_OxRdtase_4Fe-4S_dom"/>
</dbReference>
<evidence type="ECO:0000256" key="6">
    <source>
        <dbReference type="ARBA" id="ARBA00022723"/>
    </source>
</evidence>
<sequence length="828" mass="88615">MTAQNTAGVENVTVTIDGVEVSVPKGSLIIRAAEQVGIEIPRFCDHPLLDPAGACRQCLVDVAMPGRDGEVRKMPKPQAACTMTVMEGMEVQTQLTSPVAKKAQEGVMEFLLINHPLDCPVCDKGGECPLQNQAMSTGRPVSRFTDIKRTYSKPVGISAQVLLDRERCVLCQRCTRFSDQIAGDPFIALVERGAQQQIGIFQDQPFQSYFSGNTVQICPVGALTGAMYRFRSRPFDLVSTPSTCEHCAAGCAQRTDHRRGVVLRRMAANDPAVNEEWNCDKGRWAFQYGAASDRIDYPLVRDASGQLREASWPEALAVAADGLSAALGRSGAGILPGGRLTREDAYAYGKFARVVAGTNDIDFRARQTCEEESNFLASSIAGRGPAEGAVTYTDLEKATSVLLVGLEPEDECPMVFLRLRKAARKKGLKVYSIAPFASRGLEKMFGTLIEAAPGTEAEVIEAMRTGHPELGKYADIMSEDAIILVGERLAGVTGALSTVRAFADKTGARLAWIPRRSGERSALEAGALGSVLPGGRPILENIARSFVQNVWQITKLPTNPGRSTAEILRAAAHGELDALLVGGVELADLPEADVARTAMERAFVVSLEIRRSDVTDLADVVFPVSAIAERNGTFVNWEGRPRQTQASLSSRHMADHRVLDMLATEMGHEIGTATLELVRNELAEFDPWSGPRAPFPAVAPIGLNRIPAGDAILATWRQLLDLGRMQDGDPFLADTARDTVARLSAGTASTIGVTDGDYITISTDTGSIELPLIVTDMVDNVVWVPANSGGSQVHTMLGASAGDVVHLAAGEPKSVEPTPATAGKEGVA</sequence>
<dbReference type="AlphaFoldDB" id="A0AA46H0Q2"/>
<keyword evidence="7 12" id="KW-1278">Translocase</keyword>
<dbReference type="CDD" id="cd02788">
    <property type="entry name" value="MopB_CT_NDH-1_NuoG2-N7"/>
    <property type="match status" value="1"/>
</dbReference>
<feature type="domain" description="2Fe-2S ferredoxin-type" evidence="13">
    <location>
        <begin position="10"/>
        <end position="97"/>
    </location>
</feature>
<dbReference type="Pfam" id="PF13510">
    <property type="entry name" value="Fer2_4"/>
    <property type="match status" value="1"/>
</dbReference>
<dbReference type="Proteomes" id="UP000254118">
    <property type="component" value="Unassembled WGS sequence"/>
</dbReference>
<comment type="caution">
    <text evidence="16">The sequence shown here is derived from an EMBL/GenBank/DDBJ whole genome shotgun (WGS) entry which is preliminary data.</text>
</comment>
<evidence type="ECO:0000256" key="1">
    <source>
        <dbReference type="ARBA" id="ARBA00001966"/>
    </source>
</evidence>
<dbReference type="InterPro" id="IPR006656">
    <property type="entry name" value="Mopterin_OxRdtase"/>
</dbReference>
<comment type="function">
    <text evidence="12">NDH-1 shuttles electrons from NADH, via FMN and iron-sulfur (Fe-S) centers, to quinones in the respiratory chain. Couples the redox reaction to proton translocation (for every two electrons transferred, four hydrogen ions are translocated across the cytoplasmic membrane), and thus conserves the redox energy in a proton gradient.</text>
</comment>
<dbReference type="SMART" id="SM00929">
    <property type="entry name" value="NADH-G_4Fe-4S_3"/>
    <property type="match status" value="1"/>
</dbReference>
<evidence type="ECO:0000256" key="3">
    <source>
        <dbReference type="ARBA" id="ARBA00022485"/>
    </source>
</evidence>
<dbReference type="GO" id="GO:0051539">
    <property type="term" value="F:4 iron, 4 sulfur cluster binding"/>
    <property type="evidence" value="ECO:0007669"/>
    <property type="project" value="UniProtKB-KW"/>
</dbReference>
<keyword evidence="9 12" id="KW-0411">Iron-sulfur</keyword>
<feature type="domain" description="4Fe-4S Mo/W bis-MGD-type" evidence="14">
    <location>
        <begin position="237"/>
        <end position="293"/>
    </location>
</feature>
<evidence type="ECO:0000256" key="8">
    <source>
        <dbReference type="ARBA" id="ARBA00023004"/>
    </source>
</evidence>
<dbReference type="NCBIfam" id="NF005895">
    <property type="entry name" value="PRK07860.1"/>
    <property type="match status" value="1"/>
</dbReference>
<name>A0AA46H0Q2_9MICO</name>
<evidence type="ECO:0000256" key="7">
    <source>
        <dbReference type="ARBA" id="ARBA00022967"/>
    </source>
</evidence>
<evidence type="ECO:0000259" key="14">
    <source>
        <dbReference type="PROSITE" id="PS51669"/>
    </source>
</evidence>
<comment type="catalytic activity">
    <reaction evidence="11 12">
        <text>a quinone + NADH + 5 H(+)(in) = a quinol + NAD(+) + 4 H(+)(out)</text>
        <dbReference type="Rhea" id="RHEA:57888"/>
        <dbReference type="ChEBI" id="CHEBI:15378"/>
        <dbReference type="ChEBI" id="CHEBI:24646"/>
        <dbReference type="ChEBI" id="CHEBI:57540"/>
        <dbReference type="ChEBI" id="CHEBI:57945"/>
        <dbReference type="ChEBI" id="CHEBI:132124"/>
    </reaction>
</comment>
<evidence type="ECO:0000256" key="9">
    <source>
        <dbReference type="ARBA" id="ARBA00023014"/>
    </source>
</evidence>
<evidence type="ECO:0000256" key="11">
    <source>
        <dbReference type="ARBA" id="ARBA00047712"/>
    </source>
</evidence>
<dbReference type="SUPFAM" id="SSF54292">
    <property type="entry name" value="2Fe-2S ferredoxin-like"/>
    <property type="match status" value="1"/>
</dbReference>
<evidence type="ECO:0000259" key="15">
    <source>
        <dbReference type="PROSITE" id="PS51839"/>
    </source>
</evidence>
<dbReference type="InterPro" id="IPR019574">
    <property type="entry name" value="NADH_UbQ_OxRdtase_Gsu_4Fe4S-bd"/>
</dbReference>
<dbReference type="Gene3D" id="3.30.70.20">
    <property type="match status" value="1"/>
</dbReference>
<evidence type="ECO:0000256" key="5">
    <source>
        <dbReference type="ARBA" id="ARBA00022719"/>
    </source>
</evidence>
<dbReference type="InterPro" id="IPR009010">
    <property type="entry name" value="Asp_de-COase-like_dom_sf"/>
</dbReference>
<dbReference type="SUPFAM" id="SSF50692">
    <property type="entry name" value="ADC-like"/>
    <property type="match status" value="1"/>
</dbReference>
<dbReference type="Gene3D" id="2.20.25.90">
    <property type="entry name" value="ADC-like domains"/>
    <property type="match status" value="1"/>
</dbReference>
<dbReference type="PANTHER" id="PTHR43105:SF12">
    <property type="entry name" value="NADH-QUINONE OXIDOREDUCTASE SUBUNIT G"/>
    <property type="match status" value="1"/>
</dbReference>
<dbReference type="GO" id="GO:0042773">
    <property type="term" value="P:ATP synthesis coupled electron transport"/>
    <property type="evidence" value="ECO:0007669"/>
    <property type="project" value="InterPro"/>
</dbReference>
<dbReference type="FunFam" id="3.30.70.20:FF:000016">
    <property type="entry name" value="NADH-quinone oxidoreductase"/>
    <property type="match status" value="1"/>
</dbReference>
<feature type="domain" description="4Fe-4S His(Cys)3-ligated-type" evidence="15">
    <location>
        <begin position="99"/>
        <end position="138"/>
    </location>
</feature>
<comment type="cofactor">
    <cofactor evidence="12">
        <name>[2Fe-2S] cluster</name>
        <dbReference type="ChEBI" id="CHEBI:190135"/>
    </cofactor>
    <text evidence="12">Binds 1 [2Fe-2S] cluster per subunit.</text>
</comment>
<keyword evidence="6 12" id="KW-0479">Metal-binding</keyword>
<dbReference type="InterPro" id="IPR006657">
    <property type="entry name" value="MoPterin_dinucl-bd_dom"/>
</dbReference>
<dbReference type="GO" id="GO:0003954">
    <property type="term" value="F:NADH dehydrogenase activity"/>
    <property type="evidence" value="ECO:0007669"/>
    <property type="project" value="TreeGrafter"/>
</dbReference>
<evidence type="ECO:0000313" key="17">
    <source>
        <dbReference type="Proteomes" id="UP000254118"/>
    </source>
</evidence>